<dbReference type="GO" id="GO:0005886">
    <property type="term" value="C:plasma membrane"/>
    <property type="evidence" value="ECO:0007669"/>
    <property type="project" value="TreeGrafter"/>
</dbReference>
<reference evidence="7 8" key="1">
    <citation type="submission" date="2014-11" db="EMBL/GenBank/DDBJ databases">
        <title>Draft Genome Sequences of Paenibacillus polymyxa NRRL B-30509 and Paenibacillus terrae NRRL B-30644, Strains from a Poultry Environment that Produce Tridecaptin A and Paenicidins.</title>
        <authorList>
            <person name="van Belkum M.J."/>
            <person name="Lohans C.T."/>
            <person name="Vederas J.C."/>
        </authorList>
    </citation>
    <scope>NUCLEOTIDE SEQUENCE [LARGE SCALE GENOMIC DNA]</scope>
    <source>
        <strain evidence="7 8">NRRL B-30644</strain>
    </source>
</reference>
<comment type="similarity">
    <text evidence="2">Belongs to the UPF0014 family.</text>
</comment>
<keyword evidence="4 6" id="KW-1133">Transmembrane helix</keyword>
<dbReference type="AlphaFoldDB" id="A0A0D7X7R0"/>
<dbReference type="PANTHER" id="PTHR30028:SF0">
    <property type="entry name" value="PROTEIN ALUMINUM SENSITIVE 3"/>
    <property type="match status" value="1"/>
</dbReference>
<comment type="subcellular location">
    <subcellularLocation>
        <location evidence="1">Membrane</location>
        <topology evidence="1">Multi-pass membrane protein</topology>
    </subcellularLocation>
</comment>
<evidence type="ECO:0000256" key="2">
    <source>
        <dbReference type="ARBA" id="ARBA00005268"/>
    </source>
</evidence>
<comment type="caution">
    <text evidence="7">The sequence shown here is derived from an EMBL/GenBank/DDBJ whole genome shotgun (WGS) entry which is preliminary data.</text>
</comment>
<evidence type="ECO:0000313" key="7">
    <source>
        <dbReference type="EMBL" id="KJD47461.1"/>
    </source>
</evidence>
<dbReference type="PANTHER" id="PTHR30028">
    <property type="entry name" value="UPF0014 INNER MEMBRANE PROTEIN YBBM-RELATED"/>
    <property type="match status" value="1"/>
</dbReference>
<feature type="transmembrane region" description="Helical" evidence="6">
    <location>
        <begin position="117"/>
        <end position="138"/>
    </location>
</feature>
<proteinExistence type="inferred from homology"/>
<dbReference type="OrthoDB" id="9791807at2"/>
<organism evidence="7 8">
    <name type="scientific">Paenibacillus terrae</name>
    <dbReference type="NCBI Taxonomy" id="159743"/>
    <lineage>
        <taxon>Bacteria</taxon>
        <taxon>Bacillati</taxon>
        <taxon>Bacillota</taxon>
        <taxon>Bacilli</taxon>
        <taxon>Bacillales</taxon>
        <taxon>Paenibacillaceae</taxon>
        <taxon>Paenibacillus</taxon>
    </lineage>
</organism>
<evidence type="ECO:0000256" key="1">
    <source>
        <dbReference type="ARBA" id="ARBA00004141"/>
    </source>
</evidence>
<accession>A0A0D7X7R0</accession>
<dbReference type="EMBL" id="JTHP01000001">
    <property type="protein sequence ID" value="KJD47461.1"/>
    <property type="molecule type" value="Genomic_DNA"/>
</dbReference>
<name>A0A0D7X7R0_9BACL</name>
<dbReference type="InterPro" id="IPR005226">
    <property type="entry name" value="UPF0014_fam"/>
</dbReference>
<keyword evidence="3 6" id="KW-0812">Transmembrane</keyword>
<feature type="transmembrane region" description="Helical" evidence="6">
    <location>
        <begin position="44"/>
        <end position="69"/>
    </location>
</feature>
<keyword evidence="5 6" id="KW-0472">Membrane</keyword>
<keyword evidence="8" id="KW-1185">Reference proteome</keyword>
<feature type="transmembrane region" description="Helical" evidence="6">
    <location>
        <begin position="214"/>
        <end position="236"/>
    </location>
</feature>
<evidence type="ECO:0000256" key="4">
    <source>
        <dbReference type="ARBA" id="ARBA00022989"/>
    </source>
</evidence>
<dbReference type="RefSeq" id="WP_044644254.1">
    <property type="nucleotide sequence ID" value="NZ_JTHP01000001.1"/>
</dbReference>
<evidence type="ECO:0000256" key="3">
    <source>
        <dbReference type="ARBA" id="ARBA00022692"/>
    </source>
</evidence>
<evidence type="ECO:0000256" key="5">
    <source>
        <dbReference type="ARBA" id="ARBA00023136"/>
    </source>
</evidence>
<sequence length="253" mass="27838">MTIVALILSLGFVFIAIVMSKSFKLGLDRDIIIATIRASVQLLAIGYVLHLIFGMQSYGFIVLFILLMITVASQNVARKGRFIPGLMWKSFLTLLCVEIVTQAFLIGLHIIPATARYMITISGMIIGSSMILSSLLVSRLKSEVLLRKPEIMLILALGGTPRQAIFPILKDCIRSSMIPTIEGQKTLGLVQLPGMMTGQIIAGANPIAAVRLQLLIVFTTMTSAILTSVLLSLFIYPALFTRQQQLRTEAWER</sequence>
<protein>
    <submittedName>
        <fullName evidence="7">Membrane protein</fullName>
    </submittedName>
</protein>
<gene>
    <name evidence="7" type="ORF">QD47_00460</name>
</gene>
<evidence type="ECO:0000256" key="6">
    <source>
        <dbReference type="SAM" id="Phobius"/>
    </source>
</evidence>
<evidence type="ECO:0000313" key="8">
    <source>
        <dbReference type="Proteomes" id="UP000032534"/>
    </source>
</evidence>
<feature type="transmembrane region" description="Helical" evidence="6">
    <location>
        <begin position="90"/>
        <end position="111"/>
    </location>
</feature>
<dbReference type="Pfam" id="PF03649">
    <property type="entry name" value="UPF0014"/>
    <property type="match status" value="1"/>
</dbReference>
<dbReference type="Proteomes" id="UP000032534">
    <property type="component" value="Unassembled WGS sequence"/>
</dbReference>
<dbReference type="PATRIC" id="fig|159743.3.peg.104"/>